<name>A0A2P8H2E4_9BACL</name>
<organism evidence="1 2">
    <name type="scientific">Planomicrobium soli</name>
    <dbReference type="NCBI Taxonomy" id="1176648"/>
    <lineage>
        <taxon>Bacteria</taxon>
        <taxon>Bacillati</taxon>
        <taxon>Bacillota</taxon>
        <taxon>Bacilli</taxon>
        <taxon>Bacillales</taxon>
        <taxon>Caryophanaceae</taxon>
        <taxon>Planomicrobium</taxon>
    </lineage>
</organism>
<proteinExistence type="predicted"/>
<dbReference type="AlphaFoldDB" id="A0A2P8H2E4"/>
<reference evidence="1 2" key="1">
    <citation type="submission" date="2018-03" db="EMBL/GenBank/DDBJ databases">
        <title>Genomic Encyclopedia of Type Strains, Phase III (KMG-III): the genomes of soil and plant-associated and newly described type strains.</title>
        <authorList>
            <person name="Whitman W."/>
        </authorList>
    </citation>
    <scope>NUCLEOTIDE SEQUENCE [LARGE SCALE GENOMIC DNA]</scope>
    <source>
        <strain evidence="1 2">CGMCC 1.12259</strain>
    </source>
</reference>
<gene>
    <name evidence="1" type="ORF">B0H99_105164</name>
</gene>
<evidence type="ECO:0000313" key="2">
    <source>
        <dbReference type="Proteomes" id="UP000242682"/>
    </source>
</evidence>
<sequence length="65" mass="7473">MEVCPKLASWLALLMAEDMSGTKKAVKIQPDKSCKGIYSTIQLHMNTIYFFKFLPPFTVIRNTFE</sequence>
<protein>
    <submittedName>
        <fullName evidence="1">Uncharacterized protein</fullName>
    </submittedName>
</protein>
<dbReference type="EMBL" id="PYAT01000005">
    <property type="protein sequence ID" value="PSL40386.1"/>
    <property type="molecule type" value="Genomic_DNA"/>
</dbReference>
<accession>A0A2P8H2E4</accession>
<comment type="caution">
    <text evidence="1">The sequence shown here is derived from an EMBL/GenBank/DDBJ whole genome shotgun (WGS) entry which is preliminary data.</text>
</comment>
<evidence type="ECO:0000313" key="1">
    <source>
        <dbReference type="EMBL" id="PSL40386.1"/>
    </source>
</evidence>
<dbReference type="Proteomes" id="UP000242682">
    <property type="component" value="Unassembled WGS sequence"/>
</dbReference>
<keyword evidence="2" id="KW-1185">Reference proteome</keyword>